<keyword evidence="9 15" id="KW-0378">Hydrolase</keyword>
<evidence type="ECO:0000256" key="14">
    <source>
        <dbReference type="ARBA" id="ARBA00037042"/>
    </source>
</evidence>
<evidence type="ECO:0000256" key="8">
    <source>
        <dbReference type="ARBA" id="ARBA00022729"/>
    </source>
</evidence>
<feature type="signal peptide" evidence="15">
    <location>
        <begin position="1"/>
        <end position="27"/>
    </location>
</feature>
<feature type="compositionally biased region" description="Polar residues" evidence="16">
    <location>
        <begin position="618"/>
        <end position="630"/>
    </location>
</feature>
<dbReference type="Pfam" id="PF00450">
    <property type="entry name" value="Peptidase_S10"/>
    <property type="match status" value="1"/>
</dbReference>
<feature type="compositionally biased region" description="Acidic residues" evidence="16">
    <location>
        <begin position="604"/>
        <end position="614"/>
    </location>
</feature>
<dbReference type="GO" id="GO:0005802">
    <property type="term" value="C:trans-Golgi network"/>
    <property type="evidence" value="ECO:0007669"/>
    <property type="project" value="TreeGrafter"/>
</dbReference>
<organism evidence="18 19">
    <name type="scientific">Epichloe festucae (strain Fl1)</name>
    <dbReference type="NCBI Taxonomy" id="877507"/>
    <lineage>
        <taxon>Eukaryota</taxon>
        <taxon>Fungi</taxon>
        <taxon>Dikarya</taxon>
        <taxon>Ascomycota</taxon>
        <taxon>Pezizomycotina</taxon>
        <taxon>Sordariomycetes</taxon>
        <taxon>Hypocreomycetidae</taxon>
        <taxon>Hypocreales</taxon>
        <taxon>Clavicipitaceae</taxon>
        <taxon>Epichloe</taxon>
    </lineage>
</organism>
<comment type="catalytic activity">
    <reaction evidence="1">
        <text>Preferential release of a C-terminal arginine or lysine residue.</text>
        <dbReference type="EC" id="3.4.16.6"/>
    </reaction>
</comment>
<protein>
    <recommendedName>
        <fullName evidence="15">Carboxypeptidase</fullName>
        <ecNumber evidence="15">3.4.16.-</ecNumber>
    </recommendedName>
</protein>
<evidence type="ECO:0000256" key="17">
    <source>
        <dbReference type="SAM" id="Phobius"/>
    </source>
</evidence>
<dbReference type="EMBL" id="CP031388">
    <property type="protein sequence ID" value="QPH04318.1"/>
    <property type="molecule type" value="Genomic_DNA"/>
</dbReference>
<evidence type="ECO:0000313" key="19">
    <source>
        <dbReference type="Proteomes" id="UP000594364"/>
    </source>
</evidence>
<dbReference type="PANTHER" id="PTHR11802:SF190">
    <property type="entry name" value="PHEROMONE-PROCESSING CARBOXYPEPTIDASE KEX1"/>
    <property type="match status" value="1"/>
</dbReference>
<reference evidence="18 19" key="1">
    <citation type="journal article" date="2018" name="PLoS Genet.">
        <title>Repeat elements organise 3D genome structure and mediate transcription in the filamentous fungus Epichloe festucae.</title>
        <authorList>
            <person name="Winter D.J."/>
            <person name="Ganley A.R.D."/>
            <person name="Young C.A."/>
            <person name="Liachko I."/>
            <person name="Schardl C.L."/>
            <person name="Dupont P.Y."/>
            <person name="Berry D."/>
            <person name="Ram A."/>
            <person name="Scott B."/>
            <person name="Cox M.P."/>
        </authorList>
    </citation>
    <scope>NUCLEOTIDE SEQUENCE [LARGE SCALE GENOMIC DNA]</scope>
    <source>
        <strain evidence="18 19">Fl1</strain>
    </source>
</reference>
<gene>
    <name evidence="18" type="primary">KEX1</name>
    <name evidence="18" type="ORF">C2857_001225</name>
</gene>
<evidence type="ECO:0000313" key="18">
    <source>
        <dbReference type="EMBL" id="QPH04318.1"/>
    </source>
</evidence>
<feature type="region of interest" description="Disordered" evidence="16">
    <location>
        <begin position="474"/>
        <end position="503"/>
    </location>
</feature>
<dbReference type="AlphaFoldDB" id="A0A7S9KU64"/>
<evidence type="ECO:0000256" key="10">
    <source>
        <dbReference type="ARBA" id="ARBA00022989"/>
    </source>
</evidence>
<keyword evidence="10 17" id="KW-1133">Transmembrane helix</keyword>
<dbReference type="InterPro" id="IPR029058">
    <property type="entry name" value="AB_hydrolase_fold"/>
</dbReference>
<keyword evidence="19" id="KW-1185">Reference proteome</keyword>
<dbReference type="FunFam" id="3.40.50.1820:FF:000121">
    <property type="entry name" value="Carboxypeptidase D"/>
    <property type="match status" value="1"/>
</dbReference>
<keyword evidence="6 17" id="KW-0812">Transmembrane</keyword>
<dbReference type="SUPFAM" id="SSF53474">
    <property type="entry name" value="alpha/beta-Hydrolases"/>
    <property type="match status" value="1"/>
</dbReference>
<dbReference type="OrthoDB" id="443318at2759"/>
<evidence type="ECO:0000256" key="7">
    <source>
        <dbReference type="ARBA" id="ARBA00022703"/>
    </source>
</evidence>
<dbReference type="GO" id="GO:0006508">
    <property type="term" value="P:proteolysis"/>
    <property type="evidence" value="ECO:0007669"/>
    <property type="project" value="UniProtKB-KW"/>
</dbReference>
<comment type="subcellular location">
    <subcellularLocation>
        <location evidence="2">Golgi apparatus</location>
        <location evidence="2">trans-Golgi network membrane</location>
        <topology evidence="2">Single-pass type I membrane protein</topology>
    </subcellularLocation>
</comment>
<dbReference type="GO" id="GO:0004185">
    <property type="term" value="F:serine-type carboxypeptidase activity"/>
    <property type="evidence" value="ECO:0007669"/>
    <property type="project" value="UniProtKB-UniRule"/>
</dbReference>
<feature type="transmembrane region" description="Helical" evidence="17">
    <location>
        <begin position="519"/>
        <end position="536"/>
    </location>
</feature>
<keyword evidence="13" id="KW-0325">Glycoprotein</keyword>
<evidence type="ECO:0000256" key="5">
    <source>
        <dbReference type="ARBA" id="ARBA00022670"/>
    </source>
</evidence>
<keyword evidence="12 17" id="KW-0472">Membrane</keyword>
<keyword evidence="4 15" id="KW-0121">Carboxypeptidase</keyword>
<name>A0A7S9KU64_EPIFF</name>
<keyword evidence="5 15" id="KW-0645">Protease</keyword>
<sequence>MAPRSSWSVVKLCRLLAVLALWPATAAADKSAADYYVHNLPGLPKDAAPIKMHAGHIEVTKEFNGNLFFWHFQNNHIADRQRTVIWLNGGPGCSSEDGALMEVGPYRVKQDMTLGVNNGSWNEFANLLFVDNPVGTGFSYVDTNNYVHGLSGMADQFIIFMEKFFRIFPEYEYDDIYIAGESYAGQHIPYIAKAILDRNAQKKPAEKWSLQGLLIGNGWISARDQADSYLKFSLEKGLLEKGSDKAQQVQHLQRICDKALSTKPGLVDYPECDAILQKILDLTRQGSGDQECINMYDVRLRDSYSSCGMNWPPDLKDIKPYLRQPSVIQALNLNKQRNTGWKECNTHVHAAFKNINSTASIHLFPDILEQLEVLLFSGEEDLICNHVGTEQLITNLEWNGGRGFEVTPGNWAPRRQWTFEGEDAGFWQEARNLTYVLFHNASHMVPFDYPRRSRDMLDRFMKIDISNVGGIPSHSLIDGEKGPDTSVGGATNKTHHQQEETNKKLDDAKWHAYRRSGEVVLGIVIIAAVAWGVFIWRQRRRGAGYSALRGEEAAAGQSRTGLAAFHDRQRGGDLEAAAFDETTIDNIPLQESICRNEAKYSIGDDSDDDDEEDEQGGKRTQSGTSNKSEL</sequence>
<evidence type="ECO:0000256" key="2">
    <source>
        <dbReference type="ARBA" id="ARBA00004393"/>
    </source>
</evidence>
<keyword evidence="7" id="KW-0053">Apoptosis</keyword>
<dbReference type="InterPro" id="IPR018202">
    <property type="entry name" value="Ser_caboxypep_ser_AS"/>
</dbReference>
<dbReference type="InterPro" id="IPR001563">
    <property type="entry name" value="Peptidase_S10"/>
</dbReference>
<accession>A0A7S9KU64</accession>
<dbReference type="EC" id="3.4.16.-" evidence="15"/>
<evidence type="ECO:0000256" key="3">
    <source>
        <dbReference type="ARBA" id="ARBA00009431"/>
    </source>
</evidence>
<evidence type="ECO:0000256" key="6">
    <source>
        <dbReference type="ARBA" id="ARBA00022692"/>
    </source>
</evidence>
<feature type="region of interest" description="Disordered" evidence="16">
    <location>
        <begin position="596"/>
        <end position="630"/>
    </location>
</feature>
<dbReference type="Proteomes" id="UP000594364">
    <property type="component" value="Chromosome 4"/>
</dbReference>
<dbReference type="Gene3D" id="3.40.50.1820">
    <property type="entry name" value="alpha/beta hydrolase"/>
    <property type="match status" value="1"/>
</dbReference>
<evidence type="ECO:0000256" key="13">
    <source>
        <dbReference type="ARBA" id="ARBA00023180"/>
    </source>
</evidence>
<evidence type="ECO:0000256" key="12">
    <source>
        <dbReference type="ARBA" id="ARBA00023136"/>
    </source>
</evidence>
<dbReference type="GO" id="GO:0006915">
    <property type="term" value="P:apoptotic process"/>
    <property type="evidence" value="ECO:0007669"/>
    <property type="project" value="UniProtKB-KW"/>
</dbReference>
<keyword evidence="11" id="KW-0333">Golgi apparatus</keyword>
<dbReference type="PANTHER" id="PTHR11802">
    <property type="entry name" value="SERINE PROTEASE FAMILY S10 SERINE CARBOXYPEPTIDASE"/>
    <property type="match status" value="1"/>
</dbReference>
<evidence type="ECO:0000256" key="16">
    <source>
        <dbReference type="SAM" id="MobiDB-lite"/>
    </source>
</evidence>
<proteinExistence type="inferred from homology"/>
<evidence type="ECO:0000256" key="11">
    <source>
        <dbReference type="ARBA" id="ARBA00023034"/>
    </source>
</evidence>
<comment type="function">
    <text evidence="14">Protease with a carboxypeptidase B-like function involved in the C-terminal processing of the lysine and arginine residues from protein precursors. Promotes cell fusion and is involved in the programmed cell death.</text>
</comment>
<feature type="chain" id="PRO_5034694539" description="Carboxypeptidase" evidence="15">
    <location>
        <begin position="28"/>
        <end position="630"/>
    </location>
</feature>
<dbReference type="PRINTS" id="PR00724">
    <property type="entry name" value="CRBOXYPTASEC"/>
</dbReference>
<evidence type="ECO:0000256" key="9">
    <source>
        <dbReference type="ARBA" id="ARBA00022801"/>
    </source>
</evidence>
<evidence type="ECO:0000256" key="4">
    <source>
        <dbReference type="ARBA" id="ARBA00022645"/>
    </source>
</evidence>
<dbReference type="PROSITE" id="PS00131">
    <property type="entry name" value="CARBOXYPEPT_SER_SER"/>
    <property type="match status" value="1"/>
</dbReference>
<evidence type="ECO:0000256" key="15">
    <source>
        <dbReference type="RuleBase" id="RU361156"/>
    </source>
</evidence>
<comment type="similarity">
    <text evidence="3 15">Belongs to the peptidase S10 family.</text>
</comment>
<keyword evidence="8 15" id="KW-0732">Signal</keyword>
<evidence type="ECO:0000256" key="1">
    <source>
        <dbReference type="ARBA" id="ARBA00001003"/>
    </source>
</evidence>